<gene>
    <name evidence="1" type="ORF">HIJ39_11330</name>
</gene>
<protein>
    <submittedName>
        <fullName evidence="1">Uncharacterized protein</fullName>
    </submittedName>
</protein>
<keyword evidence="2" id="KW-1185">Reference proteome</keyword>
<evidence type="ECO:0000313" key="1">
    <source>
        <dbReference type="EMBL" id="NMP22940.1"/>
    </source>
</evidence>
<reference evidence="1 2" key="1">
    <citation type="submission" date="2020-04" db="EMBL/GenBank/DDBJ databases">
        <authorList>
            <person name="Zhang R."/>
            <person name="Schippers A."/>
        </authorList>
    </citation>
    <scope>NUCLEOTIDE SEQUENCE [LARGE SCALE GENOMIC DNA]</scope>
    <source>
        <strain evidence="1 2">DSM 109850</strain>
    </source>
</reference>
<organism evidence="1 2">
    <name type="scientific">Sulfobacillus harzensis</name>
    <dbReference type="NCBI Taxonomy" id="2729629"/>
    <lineage>
        <taxon>Bacteria</taxon>
        <taxon>Bacillati</taxon>
        <taxon>Bacillota</taxon>
        <taxon>Clostridia</taxon>
        <taxon>Eubacteriales</taxon>
        <taxon>Clostridiales Family XVII. Incertae Sedis</taxon>
        <taxon>Sulfobacillus</taxon>
    </lineage>
</organism>
<dbReference type="AlphaFoldDB" id="A0A7Y0Q317"/>
<sequence length="94" mass="10719">MLNQEHLSPEQELVQDLLTITQVFSARLYGLRNYRKSLKEAVHATLAHKIQLDPTTDPIRFFKQAVGTARFVLNLHWPSGTGNTTRAKNPKPRP</sequence>
<dbReference type="Proteomes" id="UP000533476">
    <property type="component" value="Unassembled WGS sequence"/>
</dbReference>
<name>A0A7Y0Q317_9FIRM</name>
<evidence type="ECO:0000313" key="2">
    <source>
        <dbReference type="Proteomes" id="UP000533476"/>
    </source>
</evidence>
<comment type="caution">
    <text evidence="1">The sequence shown here is derived from an EMBL/GenBank/DDBJ whole genome shotgun (WGS) entry which is preliminary data.</text>
</comment>
<dbReference type="RefSeq" id="WP_169099739.1">
    <property type="nucleotide sequence ID" value="NZ_JABBVZ010000035.1"/>
</dbReference>
<dbReference type="EMBL" id="JABBVZ010000035">
    <property type="protein sequence ID" value="NMP22940.1"/>
    <property type="molecule type" value="Genomic_DNA"/>
</dbReference>
<accession>A0A7Y0Q317</accession>
<dbReference type="Gene3D" id="1.10.287.2170">
    <property type="match status" value="1"/>
</dbReference>
<proteinExistence type="predicted"/>